<keyword evidence="12" id="KW-1185">Reference proteome</keyword>
<dbReference type="Gene3D" id="1.10.760.10">
    <property type="entry name" value="Cytochrome c-like domain"/>
    <property type="match status" value="1"/>
</dbReference>
<dbReference type="Pfam" id="PF13442">
    <property type="entry name" value="Cytochrome_CBB3"/>
    <property type="match status" value="1"/>
</dbReference>
<comment type="caution">
    <text evidence="11">The sequence shown here is derived from an EMBL/GenBank/DDBJ whole genome shotgun (WGS) entry which is preliminary data.</text>
</comment>
<proteinExistence type="predicted"/>
<evidence type="ECO:0000256" key="3">
    <source>
        <dbReference type="ARBA" id="ARBA00022617"/>
    </source>
</evidence>
<keyword evidence="4" id="KW-0679">Respiratory chain</keyword>
<keyword evidence="2" id="KW-0813">Transport</keyword>
<evidence type="ECO:0000256" key="8">
    <source>
        <dbReference type="PROSITE-ProRule" id="PRU00433"/>
    </source>
</evidence>
<gene>
    <name evidence="11" type="ORF">AUC69_02890</name>
</gene>
<name>A0A1E3VMQ7_9HYPH</name>
<dbReference type="PRINTS" id="PR00605">
    <property type="entry name" value="CYTCHROMECIC"/>
</dbReference>
<dbReference type="InterPro" id="IPR036909">
    <property type="entry name" value="Cyt_c-like_dom_sf"/>
</dbReference>
<evidence type="ECO:0000256" key="9">
    <source>
        <dbReference type="SAM" id="SignalP"/>
    </source>
</evidence>
<protein>
    <recommendedName>
        <fullName evidence="10">Cytochrome c domain-containing protein</fullName>
    </recommendedName>
</protein>
<feature type="chain" id="PRO_5009138383" description="Cytochrome c domain-containing protein" evidence="9">
    <location>
        <begin position="23"/>
        <end position="200"/>
    </location>
</feature>
<keyword evidence="5 8" id="KW-0479">Metal-binding</keyword>
<dbReference type="EMBL" id="LPWF01000035">
    <property type="protein sequence ID" value="ODR94782.1"/>
    <property type="molecule type" value="Genomic_DNA"/>
</dbReference>
<dbReference type="GO" id="GO:0020037">
    <property type="term" value="F:heme binding"/>
    <property type="evidence" value="ECO:0007669"/>
    <property type="project" value="InterPro"/>
</dbReference>
<dbReference type="InterPro" id="IPR051459">
    <property type="entry name" value="Cytochrome_c-type_DH"/>
</dbReference>
<dbReference type="InterPro" id="IPR009056">
    <property type="entry name" value="Cyt_c-like_dom"/>
</dbReference>
<evidence type="ECO:0000256" key="1">
    <source>
        <dbReference type="ARBA" id="ARBA00001926"/>
    </source>
</evidence>
<keyword evidence="6" id="KW-0249">Electron transport</keyword>
<reference evidence="11 12" key="1">
    <citation type="journal article" date="2016" name="Environ. Microbiol.">
        <title>New Methyloceanibacter diversity from North Sea sediments includes methanotroph containing solely the soluble methane monooxygenase.</title>
        <authorList>
            <person name="Vekeman B."/>
            <person name="Kerckhof F.M."/>
            <person name="Cremers G."/>
            <person name="de Vos P."/>
            <person name="Vandamme P."/>
            <person name="Boon N."/>
            <person name="Op den Camp H.J."/>
            <person name="Heylen K."/>
        </authorList>
    </citation>
    <scope>NUCLEOTIDE SEQUENCE [LARGE SCALE GENOMIC DNA]</scope>
    <source>
        <strain evidence="11 12">R-67175</strain>
    </source>
</reference>
<dbReference type="GO" id="GO:0009055">
    <property type="term" value="F:electron transfer activity"/>
    <property type="evidence" value="ECO:0007669"/>
    <property type="project" value="InterPro"/>
</dbReference>
<keyword evidence="9" id="KW-0732">Signal</keyword>
<evidence type="ECO:0000256" key="4">
    <source>
        <dbReference type="ARBA" id="ARBA00022660"/>
    </source>
</evidence>
<evidence type="ECO:0000256" key="5">
    <source>
        <dbReference type="ARBA" id="ARBA00022723"/>
    </source>
</evidence>
<evidence type="ECO:0000313" key="12">
    <source>
        <dbReference type="Proteomes" id="UP000094472"/>
    </source>
</evidence>
<evidence type="ECO:0000256" key="7">
    <source>
        <dbReference type="ARBA" id="ARBA00023004"/>
    </source>
</evidence>
<accession>A0A1E3VMQ7</accession>
<organism evidence="11 12">
    <name type="scientific">Methyloceanibacter superfactus</name>
    <dbReference type="NCBI Taxonomy" id="1774969"/>
    <lineage>
        <taxon>Bacteria</taxon>
        <taxon>Pseudomonadati</taxon>
        <taxon>Pseudomonadota</taxon>
        <taxon>Alphaproteobacteria</taxon>
        <taxon>Hyphomicrobiales</taxon>
        <taxon>Hyphomicrobiaceae</taxon>
        <taxon>Methyloceanibacter</taxon>
    </lineage>
</organism>
<dbReference type="STRING" id="1774969.AUC69_02890"/>
<dbReference type="PROSITE" id="PS51007">
    <property type="entry name" value="CYTC"/>
    <property type="match status" value="1"/>
</dbReference>
<dbReference type="Proteomes" id="UP000094472">
    <property type="component" value="Unassembled WGS sequence"/>
</dbReference>
<evidence type="ECO:0000256" key="2">
    <source>
        <dbReference type="ARBA" id="ARBA00022448"/>
    </source>
</evidence>
<dbReference type="PANTHER" id="PTHR35008:SF4">
    <property type="entry name" value="BLL4482 PROTEIN"/>
    <property type="match status" value="1"/>
</dbReference>
<keyword evidence="3 8" id="KW-0349">Heme</keyword>
<keyword evidence="7 8" id="KW-0408">Iron</keyword>
<dbReference type="SUPFAM" id="SSF46626">
    <property type="entry name" value="Cytochrome c"/>
    <property type="match status" value="1"/>
</dbReference>
<sequence length="200" mass="21554">MSRSFPVAFVFAALLFAPLAAAVAEDAPPAAGDVPKETPKTQEPAIGWSLRNVDPEQQQRMLRFSTFTNRGIPEAYLKAENDVGYTVHAIAEGGPLYWAHCQKCHGDTGLGNGDLAYALTPSPALLAYMVQQPIAVDQYLLWSISEGGKQFGTAMPAFKDTLSEEQIWQIVAYLRAGFPDIEAAPAKKGGAAKTDEPDLD</sequence>
<evidence type="ECO:0000313" key="11">
    <source>
        <dbReference type="EMBL" id="ODR94782.1"/>
    </source>
</evidence>
<feature type="signal peptide" evidence="9">
    <location>
        <begin position="1"/>
        <end position="22"/>
    </location>
</feature>
<evidence type="ECO:0000259" key="10">
    <source>
        <dbReference type="PROSITE" id="PS51007"/>
    </source>
</evidence>
<dbReference type="GO" id="GO:0005506">
    <property type="term" value="F:iron ion binding"/>
    <property type="evidence" value="ECO:0007669"/>
    <property type="project" value="InterPro"/>
</dbReference>
<dbReference type="AlphaFoldDB" id="A0A1E3VMQ7"/>
<comment type="cofactor">
    <cofactor evidence="1">
        <name>heme c</name>
        <dbReference type="ChEBI" id="CHEBI:61717"/>
    </cofactor>
</comment>
<evidence type="ECO:0000256" key="6">
    <source>
        <dbReference type="ARBA" id="ARBA00022982"/>
    </source>
</evidence>
<feature type="domain" description="Cytochrome c" evidence="10">
    <location>
        <begin position="88"/>
        <end position="178"/>
    </location>
</feature>
<dbReference type="PANTHER" id="PTHR35008">
    <property type="entry name" value="BLL4482 PROTEIN-RELATED"/>
    <property type="match status" value="1"/>
</dbReference>
<dbReference type="InterPro" id="IPR008168">
    <property type="entry name" value="Cyt_C_IC"/>
</dbReference>